<gene>
    <name evidence="2" type="ORF">CRG98_029955</name>
</gene>
<reference evidence="2 3" key="1">
    <citation type="submission" date="2017-11" db="EMBL/GenBank/DDBJ databases">
        <title>De-novo sequencing of pomegranate (Punica granatum L.) genome.</title>
        <authorList>
            <person name="Akparov Z."/>
            <person name="Amiraslanov A."/>
            <person name="Hajiyeva S."/>
            <person name="Abbasov M."/>
            <person name="Kaur K."/>
            <person name="Hamwieh A."/>
            <person name="Solovyev V."/>
            <person name="Salamov A."/>
            <person name="Braich B."/>
            <person name="Kosarev P."/>
            <person name="Mahmoud A."/>
            <person name="Hajiyev E."/>
            <person name="Babayeva S."/>
            <person name="Izzatullayeva V."/>
            <person name="Mammadov A."/>
            <person name="Mammadov A."/>
            <person name="Sharifova S."/>
            <person name="Ojaghi J."/>
            <person name="Eynullazada K."/>
            <person name="Bayramov B."/>
            <person name="Abdulazimova A."/>
            <person name="Shahmuradov I."/>
        </authorList>
    </citation>
    <scope>NUCLEOTIDE SEQUENCE [LARGE SCALE GENOMIC DNA]</scope>
    <source>
        <strain evidence="3">cv. AG2017</strain>
        <tissue evidence="2">Leaf</tissue>
    </source>
</reference>
<dbReference type="AlphaFoldDB" id="A0A2I0J076"/>
<organism evidence="2 3">
    <name type="scientific">Punica granatum</name>
    <name type="common">Pomegranate</name>
    <dbReference type="NCBI Taxonomy" id="22663"/>
    <lineage>
        <taxon>Eukaryota</taxon>
        <taxon>Viridiplantae</taxon>
        <taxon>Streptophyta</taxon>
        <taxon>Embryophyta</taxon>
        <taxon>Tracheophyta</taxon>
        <taxon>Spermatophyta</taxon>
        <taxon>Magnoliopsida</taxon>
        <taxon>eudicotyledons</taxon>
        <taxon>Gunneridae</taxon>
        <taxon>Pentapetalae</taxon>
        <taxon>rosids</taxon>
        <taxon>malvids</taxon>
        <taxon>Myrtales</taxon>
        <taxon>Lythraceae</taxon>
        <taxon>Punica</taxon>
    </lineage>
</organism>
<comment type="caution">
    <text evidence="2">The sequence shown here is derived from an EMBL/GenBank/DDBJ whole genome shotgun (WGS) entry which is preliminary data.</text>
</comment>
<evidence type="ECO:0000313" key="2">
    <source>
        <dbReference type="EMBL" id="PKI49648.1"/>
    </source>
</evidence>
<dbReference type="Proteomes" id="UP000233551">
    <property type="component" value="Unassembled WGS sequence"/>
</dbReference>
<evidence type="ECO:0000256" key="1">
    <source>
        <dbReference type="SAM" id="MobiDB-lite"/>
    </source>
</evidence>
<protein>
    <submittedName>
        <fullName evidence="2">Uncharacterized protein</fullName>
    </submittedName>
</protein>
<keyword evidence="3" id="KW-1185">Reference proteome</keyword>
<evidence type="ECO:0000313" key="3">
    <source>
        <dbReference type="Proteomes" id="UP000233551"/>
    </source>
</evidence>
<name>A0A2I0J076_PUNGR</name>
<sequence length="91" mass="10342">MQPEPLVNRESKLARDRRRRGRGAIKESDRVCQGSFSGRAQTTALVGSFCADPLWDDDEKRIISSPSRNIRGRQKTYAYYTCPKVVPNLGR</sequence>
<feature type="region of interest" description="Disordered" evidence="1">
    <location>
        <begin position="1"/>
        <end position="28"/>
    </location>
</feature>
<proteinExistence type="predicted"/>
<accession>A0A2I0J076</accession>
<dbReference type="EMBL" id="PGOL01002218">
    <property type="protein sequence ID" value="PKI49648.1"/>
    <property type="molecule type" value="Genomic_DNA"/>
</dbReference>